<protein>
    <submittedName>
        <fullName evidence="2">Uncharacterized protein</fullName>
    </submittedName>
</protein>
<sequence>MNAVYYLHVYTVYVLLGAIFVRVLANRYKRGLRDIPGPALARYSRLWKLYSVWKGDHHHVEIDLHRKHGSLVRIGPNHISVSDPAAIPIIYGLNKGFTKAC</sequence>
<evidence type="ECO:0000256" key="1">
    <source>
        <dbReference type="SAM" id="Phobius"/>
    </source>
</evidence>
<dbReference type="Gene3D" id="1.10.630.10">
    <property type="entry name" value="Cytochrome P450"/>
    <property type="match status" value="1"/>
</dbReference>
<dbReference type="EMBL" id="CAJVPD010000241">
    <property type="protein sequence ID" value="CAG8387835.1"/>
    <property type="molecule type" value="Genomic_DNA"/>
</dbReference>
<dbReference type="GO" id="GO:0020037">
    <property type="term" value="F:heme binding"/>
    <property type="evidence" value="ECO:0007669"/>
    <property type="project" value="InterPro"/>
</dbReference>
<dbReference type="GO" id="GO:0005506">
    <property type="term" value="F:iron ion binding"/>
    <property type="evidence" value="ECO:0007669"/>
    <property type="project" value="InterPro"/>
</dbReference>
<keyword evidence="1" id="KW-0472">Membrane</keyword>
<proteinExistence type="predicted"/>
<dbReference type="OrthoDB" id="1363at2759"/>
<dbReference type="GO" id="GO:0004497">
    <property type="term" value="F:monooxygenase activity"/>
    <property type="evidence" value="ECO:0007669"/>
    <property type="project" value="InterPro"/>
</dbReference>
<comment type="caution">
    <text evidence="2">The sequence shown here is derived from an EMBL/GenBank/DDBJ whole genome shotgun (WGS) entry which is preliminary data.</text>
</comment>
<dbReference type="Proteomes" id="UP001152592">
    <property type="component" value="Unassembled WGS sequence"/>
</dbReference>
<name>A0A9W4JFM3_9EURO</name>
<evidence type="ECO:0000313" key="3">
    <source>
        <dbReference type="Proteomes" id="UP001152592"/>
    </source>
</evidence>
<accession>A0A9W4JFM3</accession>
<dbReference type="InterPro" id="IPR036396">
    <property type="entry name" value="Cyt_P450_sf"/>
</dbReference>
<dbReference type="AlphaFoldDB" id="A0A9W4JFM3"/>
<evidence type="ECO:0000313" key="2">
    <source>
        <dbReference type="EMBL" id="CAG8387835.1"/>
    </source>
</evidence>
<reference evidence="2" key="1">
    <citation type="submission" date="2021-07" db="EMBL/GenBank/DDBJ databases">
        <authorList>
            <person name="Branca A.L. A."/>
        </authorList>
    </citation>
    <scope>NUCLEOTIDE SEQUENCE</scope>
</reference>
<organism evidence="2 3">
    <name type="scientific">Penicillium salamii</name>
    <dbReference type="NCBI Taxonomy" id="1612424"/>
    <lineage>
        <taxon>Eukaryota</taxon>
        <taxon>Fungi</taxon>
        <taxon>Dikarya</taxon>
        <taxon>Ascomycota</taxon>
        <taxon>Pezizomycotina</taxon>
        <taxon>Eurotiomycetes</taxon>
        <taxon>Eurotiomycetidae</taxon>
        <taxon>Eurotiales</taxon>
        <taxon>Aspergillaceae</taxon>
        <taxon>Penicillium</taxon>
    </lineage>
</organism>
<gene>
    <name evidence="2" type="ORF">PSALAMII_LOCUS6403</name>
</gene>
<keyword evidence="1" id="KW-1133">Transmembrane helix</keyword>
<dbReference type="SUPFAM" id="SSF48264">
    <property type="entry name" value="Cytochrome P450"/>
    <property type="match status" value="1"/>
</dbReference>
<feature type="transmembrane region" description="Helical" evidence="1">
    <location>
        <begin position="6"/>
        <end position="25"/>
    </location>
</feature>
<keyword evidence="1" id="KW-0812">Transmembrane</keyword>
<dbReference type="GO" id="GO:0016705">
    <property type="term" value="F:oxidoreductase activity, acting on paired donors, with incorporation or reduction of molecular oxygen"/>
    <property type="evidence" value="ECO:0007669"/>
    <property type="project" value="InterPro"/>
</dbReference>